<proteinExistence type="predicted"/>
<dbReference type="AlphaFoldDB" id="A0A4Y9KRM9"/>
<organism evidence="1 4">
    <name type="scientific">Bradyrhizobium frederickii</name>
    <dbReference type="NCBI Taxonomy" id="2560054"/>
    <lineage>
        <taxon>Bacteria</taxon>
        <taxon>Pseudomonadati</taxon>
        <taxon>Pseudomonadota</taxon>
        <taxon>Alphaproteobacteria</taxon>
        <taxon>Hyphomicrobiales</taxon>
        <taxon>Nitrobacteraceae</taxon>
        <taxon>Bradyrhizobium</taxon>
    </lineage>
</organism>
<accession>A0A4Y9KRM9</accession>
<dbReference type="EMBL" id="SPQS01000055">
    <property type="protein sequence ID" value="TFV67682.1"/>
    <property type="molecule type" value="Genomic_DNA"/>
</dbReference>
<gene>
    <name evidence="2" type="ORF">E4K64_38165</name>
    <name evidence="1" type="ORF">E4K66_38385</name>
</gene>
<evidence type="ECO:0000313" key="4">
    <source>
        <dbReference type="Proteomes" id="UP000298225"/>
    </source>
</evidence>
<reference evidence="2 3" key="2">
    <citation type="submission" date="2019-03" db="EMBL/GenBank/DDBJ databases">
        <title>Bradyrhizobium strains diversity.</title>
        <authorList>
            <person name="Urquiaga M.C.O."/>
            <person name="Hungria M."/>
            <person name="Delamuta J.R.M."/>
            <person name="Klepa M.S."/>
        </authorList>
    </citation>
    <scope>NUCLEOTIDE SEQUENCE [LARGE SCALE GENOMIC DNA]</scope>
    <source>
        <strain evidence="2 3">CNPSo 3426</strain>
    </source>
</reference>
<dbReference type="EMBL" id="SPQU01000059">
    <property type="protein sequence ID" value="TFV29334.1"/>
    <property type="molecule type" value="Genomic_DNA"/>
</dbReference>
<dbReference type="RefSeq" id="WP_126262122.1">
    <property type="nucleotide sequence ID" value="NZ_SPQS01000055.1"/>
</dbReference>
<evidence type="ECO:0000313" key="3">
    <source>
        <dbReference type="Proteomes" id="UP000297700"/>
    </source>
</evidence>
<name>A0A4Y9KRM9_9BRAD</name>
<dbReference type="Proteomes" id="UP000297700">
    <property type="component" value="Unassembled WGS sequence"/>
</dbReference>
<dbReference type="Proteomes" id="UP000298225">
    <property type="component" value="Unassembled WGS sequence"/>
</dbReference>
<sequence length="92" mass="9204">METQISYASRIGLVANSAAAVSGIGMDATNAFIGQGVLAGGPNTTQVGGTAAYSAPPLLGFHVFSANEQGDSTNANNINVASQNAFSVLARM</sequence>
<keyword evidence="4" id="KW-1185">Reference proteome</keyword>
<protein>
    <submittedName>
        <fullName evidence="1">Uncharacterized protein</fullName>
    </submittedName>
</protein>
<reference evidence="1 4" key="1">
    <citation type="submission" date="2019-03" db="EMBL/GenBank/DDBJ databases">
        <title>Bradyrhizobium strains diversity isolated from Chamaecrista fasciculata.</title>
        <authorList>
            <person name="Urquiaga M.C.O."/>
            <person name="Hungria M."/>
            <person name="Delamuta J.R.M."/>
        </authorList>
    </citation>
    <scope>NUCLEOTIDE SEQUENCE [LARGE SCALE GENOMIC DNA]</scope>
    <source>
        <strain evidence="1 4">CNPSo 3424</strain>
    </source>
</reference>
<evidence type="ECO:0000313" key="2">
    <source>
        <dbReference type="EMBL" id="TFV67682.1"/>
    </source>
</evidence>
<accession>A0A4Y9NJZ5</accession>
<comment type="caution">
    <text evidence="1">The sequence shown here is derived from an EMBL/GenBank/DDBJ whole genome shotgun (WGS) entry which is preliminary data.</text>
</comment>
<evidence type="ECO:0000313" key="1">
    <source>
        <dbReference type="EMBL" id="TFV29334.1"/>
    </source>
</evidence>
<dbReference type="OrthoDB" id="8241180at2"/>